<dbReference type="InterPro" id="IPR036388">
    <property type="entry name" value="WH-like_DNA-bd_sf"/>
</dbReference>
<dbReference type="EMBL" id="VMTR01000024">
    <property type="protein sequence ID" value="TVT95591.1"/>
    <property type="molecule type" value="Genomic_DNA"/>
</dbReference>
<gene>
    <name evidence="2" type="ORF">FQA18_05745</name>
</gene>
<dbReference type="InterPro" id="IPR011991">
    <property type="entry name" value="ArsR-like_HTH"/>
</dbReference>
<sequence>MRPRVSWMTGNDDTILEYFQEHDVALPPKGLEINLEREGFSVSYSTIHRRLKKLEQTGLVDRVRQREAYYAITDKGRAYLSGELDASELTLDE</sequence>
<reference evidence="2 3" key="1">
    <citation type="submission" date="2019-07" db="EMBL/GenBank/DDBJ databases">
        <title>Draft genome sequence of Haloferax volcanii SS0101, isolated from salt farm in Samut Sakhon, Thailand.</title>
        <authorList>
            <person name="Wanthongcharoen S."/>
            <person name="Yamprayoonswat W."/>
            <person name="Ruangsuj P."/>
            <person name="Thongpramul N."/>
            <person name="Jumpathong W."/>
            <person name="Sittihan S."/>
            <person name="Kanjanavas P."/>
            <person name="Yasawong M."/>
        </authorList>
    </citation>
    <scope>NUCLEOTIDE SEQUENCE [LARGE SCALE GENOMIC DNA]</scope>
    <source>
        <strain evidence="2 3">SS0101</strain>
    </source>
</reference>
<feature type="domain" description="Ribonuclease R winged-helix" evidence="1">
    <location>
        <begin position="14"/>
        <end position="78"/>
    </location>
</feature>
<dbReference type="Proteomes" id="UP000320212">
    <property type="component" value="Unassembled WGS sequence"/>
</dbReference>
<evidence type="ECO:0000313" key="2">
    <source>
        <dbReference type="EMBL" id="TVT95591.1"/>
    </source>
</evidence>
<proteinExistence type="predicted"/>
<name>A0A558GCT9_HALVO</name>
<dbReference type="Gene3D" id="1.10.10.10">
    <property type="entry name" value="Winged helix-like DNA-binding domain superfamily/Winged helix DNA-binding domain"/>
    <property type="match status" value="1"/>
</dbReference>
<dbReference type="InterPro" id="IPR013668">
    <property type="entry name" value="RNase_R_HTH_12"/>
</dbReference>
<organism evidence="2 3">
    <name type="scientific">Haloferax volcanii</name>
    <name type="common">Halobacterium volcanii</name>
    <dbReference type="NCBI Taxonomy" id="2246"/>
    <lineage>
        <taxon>Archaea</taxon>
        <taxon>Methanobacteriati</taxon>
        <taxon>Methanobacteriota</taxon>
        <taxon>Stenosarchaea group</taxon>
        <taxon>Halobacteria</taxon>
        <taxon>Halobacteriales</taxon>
        <taxon>Haloferacaceae</taxon>
        <taxon>Haloferax</taxon>
    </lineage>
</organism>
<evidence type="ECO:0000259" key="1">
    <source>
        <dbReference type="Pfam" id="PF08461"/>
    </source>
</evidence>
<dbReference type="InterPro" id="IPR036390">
    <property type="entry name" value="WH_DNA-bd_sf"/>
</dbReference>
<protein>
    <submittedName>
        <fullName evidence="2">Winged helix-turn-helix transcriptional regulator</fullName>
    </submittedName>
</protein>
<comment type="caution">
    <text evidence="2">The sequence shown here is derived from an EMBL/GenBank/DDBJ whole genome shotgun (WGS) entry which is preliminary data.</text>
</comment>
<dbReference type="SUPFAM" id="SSF46785">
    <property type="entry name" value="Winged helix' DNA-binding domain"/>
    <property type="match status" value="1"/>
</dbReference>
<dbReference type="AlphaFoldDB" id="A0A558GCT9"/>
<evidence type="ECO:0000313" key="3">
    <source>
        <dbReference type="Proteomes" id="UP000320212"/>
    </source>
</evidence>
<accession>A0A558GCT9</accession>
<dbReference type="CDD" id="cd00090">
    <property type="entry name" value="HTH_ARSR"/>
    <property type="match status" value="1"/>
</dbReference>
<dbReference type="Pfam" id="PF08461">
    <property type="entry name" value="WHD_RNase_R"/>
    <property type="match status" value="1"/>
</dbReference>